<accession>A0ABQ7S4W3</accession>
<dbReference type="InterPro" id="IPR011992">
    <property type="entry name" value="EF-hand-dom_pair"/>
</dbReference>
<dbReference type="PROSITE" id="PS00018">
    <property type="entry name" value="EF_HAND_1"/>
    <property type="match status" value="2"/>
</dbReference>
<dbReference type="CDD" id="cd00051">
    <property type="entry name" value="EFh"/>
    <property type="match status" value="1"/>
</dbReference>
<dbReference type="InterPro" id="IPR018247">
    <property type="entry name" value="EF_Hand_1_Ca_BS"/>
</dbReference>
<sequence length="138" mass="16037">MSDEDSSTIRVSRDKLEKMVELKENPLKERICKVFSSDGSGDMTFDDFLNMCSIFNEQSPRDTKLHYAFQIYDFDEDGFIGLQDMKTTLITLTKNRLTSEEVDMVCQKVLDEADHDQDGKISFLEFKHVVSRSPDFMR</sequence>
<keyword evidence="3" id="KW-0106">Calcium</keyword>
<dbReference type="EMBL" id="JAIFTH010001727">
    <property type="protein sequence ID" value="KAG9508464.1"/>
    <property type="molecule type" value="Genomic_DNA"/>
</dbReference>
<evidence type="ECO:0000256" key="1">
    <source>
        <dbReference type="ARBA" id="ARBA00022723"/>
    </source>
</evidence>
<dbReference type="InterPro" id="IPR051433">
    <property type="entry name" value="CIBP"/>
</dbReference>
<dbReference type="PANTHER" id="PTHR45791">
    <property type="entry name" value="CALCIUM AND INTEGRIN BINDING FAMILY MEMBER 2"/>
    <property type="match status" value="1"/>
</dbReference>
<organism evidence="6 7">
    <name type="scientific">Fragariocoptes setiger</name>
    <dbReference type="NCBI Taxonomy" id="1670756"/>
    <lineage>
        <taxon>Eukaryota</taxon>
        <taxon>Metazoa</taxon>
        <taxon>Ecdysozoa</taxon>
        <taxon>Arthropoda</taxon>
        <taxon>Chelicerata</taxon>
        <taxon>Arachnida</taxon>
        <taxon>Acari</taxon>
        <taxon>Acariformes</taxon>
        <taxon>Trombidiformes</taxon>
        <taxon>Prostigmata</taxon>
        <taxon>Eupodina</taxon>
        <taxon>Eriophyoidea</taxon>
        <taxon>Phytoptidae</taxon>
        <taxon>Fragariocoptes</taxon>
    </lineage>
</organism>
<protein>
    <submittedName>
        <fullName evidence="6">Calcium and integrin-binding family member 3</fullName>
    </submittedName>
</protein>
<evidence type="ECO:0000313" key="6">
    <source>
        <dbReference type="EMBL" id="KAG9508464.1"/>
    </source>
</evidence>
<keyword evidence="7" id="KW-1185">Reference proteome</keyword>
<dbReference type="PANTHER" id="PTHR45791:SF6">
    <property type="entry name" value="CALCIUM AND INTEGRIN BINDING FAMILY MEMBER 2"/>
    <property type="match status" value="1"/>
</dbReference>
<evidence type="ECO:0000313" key="7">
    <source>
        <dbReference type="Proteomes" id="UP000825002"/>
    </source>
</evidence>
<dbReference type="Pfam" id="PF13499">
    <property type="entry name" value="EF-hand_7"/>
    <property type="match status" value="1"/>
</dbReference>
<feature type="domain" description="EF-hand" evidence="5">
    <location>
        <begin position="60"/>
        <end position="95"/>
    </location>
</feature>
<gene>
    <name evidence="6" type="primary">Cib3</name>
    <name evidence="6" type="ORF">GZH46_03042</name>
</gene>
<dbReference type="InterPro" id="IPR002048">
    <property type="entry name" value="EF_hand_dom"/>
</dbReference>
<keyword evidence="4" id="KW-0460">Magnesium</keyword>
<dbReference type="Gene3D" id="1.10.238.10">
    <property type="entry name" value="EF-hand"/>
    <property type="match status" value="2"/>
</dbReference>
<dbReference type="SMART" id="SM00054">
    <property type="entry name" value="EFh"/>
    <property type="match status" value="3"/>
</dbReference>
<evidence type="ECO:0000259" key="5">
    <source>
        <dbReference type="PROSITE" id="PS50222"/>
    </source>
</evidence>
<dbReference type="GO" id="GO:0007229">
    <property type="term" value="P:integrin-mediated signaling pathway"/>
    <property type="evidence" value="ECO:0007669"/>
    <property type="project" value="UniProtKB-KW"/>
</dbReference>
<evidence type="ECO:0000256" key="2">
    <source>
        <dbReference type="ARBA" id="ARBA00022737"/>
    </source>
</evidence>
<keyword evidence="1" id="KW-0479">Metal-binding</keyword>
<dbReference type="PROSITE" id="PS50222">
    <property type="entry name" value="EF_HAND_2"/>
    <property type="match status" value="2"/>
</dbReference>
<name>A0ABQ7S4W3_9ACAR</name>
<keyword evidence="2" id="KW-0677">Repeat</keyword>
<comment type="caution">
    <text evidence="6">The sequence shown here is derived from an EMBL/GenBank/DDBJ whole genome shotgun (WGS) entry which is preliminary data.</text>
</comment>
<proteinExistence type="predicted"/>
<keyword evidence="6" id="KW-0401">Integrin</keyword>
<dbReference type="Proteomes" id="UP000825002">
    <property type="component" value="Unassembled WGS sequence"/>
</dbReference>
<evidence type="ECO:0000256" key="4">
    <source>
        <dbReference type="ARBA" id="ARBA00022842"/>
    </source>
</evidence>
<feature type="domain" description="EF-hand" evidence="5">
    <location>
        <begin position="101"/>
        <end position="136"/>
    </location>
</feature>
<dbReference type="SUPFAM" id="SSF47473">
    <property type="entry name" value="EF-hand"/>
    <property type="match status" value="1"/>
</dbReference>
<evidence type="ECO:0000256" key="3">
    <source>
        <dbReference type="ARBA" id="ARBA00022837"/>
    </source>
</evidence>
<reference evidence="6 7" key="1">
    <citation type="submission" date="2020-10" db="EMBL/GenBank/DDBJ databases">
        <authorList>
            <person name="Klimov P.B."/>
            <person name="Dyachkov S.M."/>
            <person name="Chetverikov P.E."/>
        </authorList>
    </citation>
    <scope>NUCLEOTIDE SEQUENCE [LARGE SCALE GENOMIC DNA]</scope>
    <source>
        <strain evidence="6">BMOC 18-1129-001#AD2665</strain>
        <tissue evidence="6">Entire mites</tissue>
    </source>
</reference>
<feature type="non-terminal residue" evidence="6">
    <location>
        <position position="138"/>
    </location>
</feature>